<evidence type="ECO:0000256" key="2">
    <source>
        <dbReference type="ARBA" id="ARBA00007292"/>
    </source>
</evidence>
<dbReference type="InterPro" id="IPR017954">
    <property type="entry name" value="Lipid-bd_serum_glycop_CS"/>
</dbReference>
<dbReference type="GO" id="GO:0008289">
    <property type="term" value="F:lipid binding"/>
    <property type="evidence" value="ECO:0007669"/>
    <property type="project" value="InterPro"/>
</dbReference>
<comment type="similarity">
    <text evidence="2">Belongs to the BPI/LBP/Plunc superfamily. BPI/LBP family.</text>
</comment>
<evidence type="ECO:0000313" key="13">
    <source>
        <dbReference type="Proteomes" id="UP001066276"/>
    </source>
</evidence>
<dbReference type="InterPro" id="IPR017942">
    <property type="entry name" value="Lipid-bd_serum_glycop_N"/>
</dbReference>
<dbReference type="Proteomes" id="UP001066276">
    <property type="component" value="Chromosome 7"/>
</dbReference>
<dbReference type="Pfam" id="PF02886">
    <property type="entry name" value="LBP_BPI_CETP_C"/>
    <property type="match status" value="1"/>
</dbReference>
<dbReference type="PANTHER" id="PTHR10504">
    <property type="entry name" value="BACTERICIDAL PERMEABILITY-INCREASING BPI PROTEIN-RELATED"/>
    <property type="match status" value="1"/>
</dbReference>
<evidence type="ECO:0000259" key="11">
    <source>
        <dbReference type="SMART" id="SM00329"/>
    </source>
</evidence>
<keyword evidence="8" id="KW-0044">Antibiotic</keyword>
<protein>
    <recommendedName>
        <fullName evidence="8">Bactericidal permeability-increasing protein</fullName>
        <shortName evidence="8">BPI</shortName>
    </recommendedName>
</protein>
<evidence type="ECO:0000259" key="10">
    <source>
        <dbReference type="SMART" id="SM00328"/>
    </source>
</evidence>
<dbReference type="Gene3D" id="3.15.10.10">
    <property type="entry name" value="Bactericidal permeability-increasing protein, domain 1"/>
    <property type="match status" value="1"/>
</dbReference>
<dbReference type="InterPro" id="IPR030675">
    <property type="entry name" value="BPI/LBP"/>
</dbReference>
<dbReference type="GO" id="GO:0050829">
    <property type="term" value="P:defense response to Gram-negative bacterium"/>
    <property type="evidence" value="ECO:0007669"/>
    <property type="project" value="UniProtKB-UniRule"/>
</dbReference>
<accession>A0AAV7P6L8</accession>
<comment type="caution">
    <text evidence="12">The sequence shown here is derived from an EMBL/GenBank/DDBJ whole genome shotgun (WGS) entry which is preliminary data.</text>
</comment>
<dbReference type="Pfam" id="PF01273">
    <property type="entry name" value="LBP_BPI_CETP"/>
    <property type="match status" value="1"/>
</dbReference>
<comment type="function">
    <text evidence="8">The cytotoxic action of BPI is limited to many species of Gram-negative bacteria; this specificity may be explained by a strong affinity of the very basic N-terminal half for the negatively charged lipopolysaccharides that are unique to the Gram-negative bacterial outer envelope.</text>
</comment>
<dbReference type="InterPro" id="IPR017943">
    <property type="entry name" value="Bactericidal_perm-incr_a/b_dom"/>
</dbReference>
<dbReference type="EMBL" id="JANPWB010000011">
    <property type="protein sequence ID" value="KAJ1122947.1"/>
    <property type="molecule type" value="Genomic_DNA"/>
</dbReference>
<dbReference type="PIRSF" id="PIRSF002417">
    <property type="entry name" value="Lipid_binding_protein"/>
    <property type="match status" value="1"/>
</dbReference>
<evidence type="ECO:0000256" key="7">
    <source>
        <dbReference type="PIRSR" id="PIRSR002417-50"/>
    </source>
</evidence>
<dbReference type="SMART" id="SM00328">
    <property type="entry name" value="BPI1"/>
    <property type="match status" value="1"/>
</dbReference>
<comment type="subunit">
    <text evidence="8">Monomer. Homodimer; disulfide-linked.</text>
</comment>
<keyword evidence="8" id="KW-0399">Innate immunity</keyword>
<keyword evidence="3 8" id="KW-0964">Secreted</keyword>
<feature type="chain" id="PRO_5043888359" description="Bactericidal permeability-increasing protein" evidence="9">
    <location>
        <begin position="18"/>
        <end position="482"/>
    </location>
</feature>
<evidence type="ECO:0000256" key="3">
    <source>
        <dbReference type="ARBA" id="ARBA00022525"/>
    </source>
</evidence>
<gene>
    <name evidence="12" type="ORF">NDU88_001420</name>
</gene>
<keyword evidence="13" id="KW-1185">Reference proteome</keyword>
<dbReference type="FunFam" id="3.15.20.10:FF:000001">
    <property type="entry name" value="Phospholipid transfer protein"/>
    <property type="match status" value="1"/>
</dbReference>
<dbReference type="PROSITE" id="PS00400">
    <property type="entry name" value="LBP_BPI_CETP"/>
    <property type="match status" value="1"/>
</dbReference>
<dbReference type="GO" id="GO:0005615">
    <property type="term" value="C:extracellular space"/>
    <property type="evidence" value="ECO:0007669"/>
    <property type="project" value="UniProtKB-UniRule"/>
</dbReference>
<keyword evidence="8" id="KW-0391">Immunity</keyword>
<keyword evidence="6 8" id="KW-0325">Glycoprotein</keyword>
<evidence type="ECO:0000256" key="5">
    <source>
        <dbReference type="ARBA" id="ARBA00023157"/>
    </source>
</evidence>
<evidence type="ECO:0000256" key="1">
    <source>
        <dbReference type="ARBA" id="ARBA00004613"/>
    </source>
</evidence>
<dbReference type="CDD" id="cd00025">
    <property type="entry name" value="BPI1"/>
    <property type="match status" value="1"/>
</dbReference>
<reference evidence="12" key="1">
    <citation type="journal article" date="2022" name="bioRxiv">
        <title>Sequencing and chromosome-scale assembly of the giantPleurodeles waltlgenome.</title>
        <authorList>
            <person name="Brown T."/>
            <person name="Elewa A."/>
            <person name="Iarovenko S."/>
            <person name="Subramanian E."/>
            <person name="Araus A.J."/>
            <person name="Petzold A."/>
            <person name="Susuki M."/>
            <person name="Suzuki K.-i.T."/>
            <person name="Hayashi T."/>
            <person name="Toyoda A."/>
            <person name="Oliveira C."/>
            <person name="Osipova E."/>
            <person name="Leigh N.D."/>
            <person name="Simon A."/>
            <person name="Yun M.H."/>
        </authorList>
    </citation>
    <scope>NUCLEOTIDE SEQUENCE</scope>
    <source>
        <strain evidence="12">20211129_DDA</strain>
        <tissue evidence="12">Liver</tissue>
    </source>
</reference>
<dbReference type="PANTHER" id="PTHR10504:SF146">
    <property type="entry name" value="BACTERICIDAL PERMEABILITY-INCREASING PROTEIN"/>
    <property type="match status" value="1"/>
</dbReference>
<dbReference type="Gene3D" id="3.15.20.10">
    <property type="entry name" value="Bactericidal permeability-increasing protein, domain 2"/>
    <property type="match status" value="1"/>
</dbReference>
<comment type="domain">
    <text evidence="8">The N-terminal region may be exposed to the interior of the granule, whereas the C-terminal portion may be embedded in the membrane. During phagocytosis and degranulation, proteases may be released and activated and cleave BPI at the junction of the N- and C-terminal portions of the molecule, providing controlled release of the N-terminal antibacterial fragment when bacteria are ingested.</text>
</comment>
<keyword evidence="8" id="KW-0929">Antimicrobial</keyword>
<comment type="domain">
    <text evidence="8">The N- and C-terminal barrels adopt an identical fold despite having only 13% of conserved residues.</text>
</comment>
<keyword evidence="4 8" id="KW-0732">Signal</keyword>
<feature type="signal peptide" evidence="9">
    <location>
        <begin position="1"/>
        <end position="17"/>
    </location>
</feature>
<evidence type="ECO:0000256" key="9">
    <source>
        <dbReference type="SAM" id="SignalP"/>
    </source>
</evidence>
<dbReference type="InterPro" id="IPR032942">
    <property type="entry name" value="BPI/LBP/Plunc"/>
</dbReference>
<comment type="subcellular location">
    <subcellularLocation>
        <location evidence="1 8">Secreted</location>
    </subcellularLocation>
</comment>
<dbReference type="GO" id="GO:0045087">
    <property type="term" value="P:innate immune response"/>
    <property type="evidence" value="ECO:0007669"/>
    <property type="project" value="UniProtKB-UniRule"/>
</dbReference>
<feature type="domain" description="Lipid-binding serum glycoprotein N-terminal" evidence="10">
    <location>
        <begin position="25"/>
        <end position="247"/>
    </location>
</feature>
<evidence type="ECO:0000256" key="6">
    <source>
        <dbReference type="ARBA" id="ARBA00023180"/>
    </source>
</evidence>
<name>A0AAV7P6L8_PLEWA</name>
<evidence type="ECO:0000256" key="8">
    <source>
        <dbReference type="RuleBase" id="RU369039"/>
    </source>
</evidence>
<evidence type="ECO:0000256" key="4">
    <source>
        <dbReference type="ARBA" id="ARBA00022729"/>
    </source>
</evidence>
<dbReference type="InterPro" id="IPR001124">
    <property type="entry name" value="Lipid-bd_serum_glycop_C"/>
</dbReference>
<feature type="domain" description="Lipid-binding serum glycoprotein C-terminal" evidence="11">
    <location>
        <begin position="262"/>
        <end position="465"/>
    </location>
</feature>
<keyword evidence="5 7" id="KW-1015">Disulfide bond</keyword>
<dbReference type="AlphaFoldDB" id="A0AAV7P6L8"/>
<evidence type="ECO:0000313" key="12">
    <source>
        <dbReference type="EMBL" id="KAJ1122947.1"/>
    </source>
</evidence>
<dbReference type="FunFam" id="3.15.10.10:FF:000001">
    <property type="entry name" value="phospholipid transfer protein-like"/>
    <property type="match status" value="1"/>
</dbReference>
<organism evidence="12 13">
    <name type="scientific">Pleurodeles waltl</name>
    <name type="common">Iberian ribbed newt</name>
    <dbReference type="NCBI Taxonomy" id="8319"/>
    <lineage>
        <taxon>Eukaryota</taxon>
        <taxon>Metazoa</taxon>
        <taxon>Chordata</taxon>
        <taxon>Craniata</taxon>
        <taxon>Vertebrata</taxon>
        <taxon>Euteleostomi</taxon>
        <taxon>Amphibia</taxon>
        <taxon>Batrachia</taxon>
        <taxon>Caudata</taxon>
        <taxon>Salamandroidea</taxon>
        <taxon>Salamandridae</taxon>
        <taxon>Pleurodelinae</taxon>
        <taxon>Pleurodeles</taxon>
    </lineage>
</organism>
<dbReference type="SUPFAM" id="SSF55394">
    <property type="entry name" value="Bactericidal permeability-increasing protein, BPI"/>
    <property type="match status" value="2"/>
</dbReference>
<proteinExistence type="inferred from homology"/>
<feature type="disulfide bond" evidence="7">
    <location>
        <begin position="151"/>
        <end position="190"/>
    </location>
</feature>
<sequence length="482" mass="52224">MLWVGVLALLFLRGTEATEAGLKGRITQQGLDYGRQVGIQVLKDQLQKISIPDLSGTYSVPVIGNVHYTVSEIRIQDFQLPDSAVGFVPGTGIKLSISEAKIMITAHWHVEVLFIKDSGSFDVTVDGLSISAALGVTRDDSGRPAVWKASCSSSIGALHVTFHGGASWLYNLFTGALEGPLRDILNENLCPQVGNAIGDLEEVLKTIPVCAQTDPFAEIDYSLTSVPQIMDVHMDLDFKGEFYNVGHHSEPPFVPAPFSIPDQNNQMLYIGVSEFFANSAGYVYFMSGILQINLTDAMIPKESPIHLNTESFGTFIPELPKRYPNMSMMLQLSALKQPILNCLPGSLEVTAYGSLLAFAILPNATLAPVFLLQLDSTVKAQVVVSEQKIGGSLALNNFSLSLVHSDVGPFKVDTLQTLMSWALRLVVLPKVNEKLSKGFPLPTIANLRLVNPSVTVNQGHVLIATDVQYSAKQSTAASRVPE</sequence>
<dbReference type="SMART" id="SM00329">
    <property type="entry name" value="BPI2"/>
    <property type="match status" value="1"/>
</dbReference>